<evidence type="ECO:0000313" key="2">
    <source>
        <dbReference type="EMBL" id="CAG8791530.1"/>
    </source>
</evidence>
<name>A0A9N9JPN2_9GLOM</name>
<dbReference type="GO" id="GO:0005634">
    <property type="term" value="C:nucleus"/>
    <property type="evidence" value="ECO:0007669"/>
    <property type="project" value="TreeGrafter"/>
</dbReference>
<dbReference type="PANTHER" id="PTHR12341">
    <property type="entry name" value="5'-&gt;3' EXORIBONUCLEASE"/>
    <property type="match status" value="1"/>
</dbReference>
<dbReference type="GO" id="GO:0000956">
    <property type="term" value="P:nuclear-transcribed mRNA catabolic process"/>
    <property type="evidence" value="ECO:0007669"/>
    <property type="project" value="TreeGrafter"/>
</dbReference>
<dbReference type="InterPro" id="IPR027073">
    <property type="entry name" value="5_3_exoribonuclease"/>
</dbReference>
<dbReference type="GO" id="GO:0003723">
    <property type="term" value="F:RNA binding"/>
    <property type="evidence" value="ECO:0007669"/>
    <property type="project" value="TreeGrafter"/>
</dbReference>
<dbReference type="Proteomes" id="UP000789396">
    <property type="component" value="Unassembled WGS sequence"/>
</dbReference>
<reference evidence="2" key="1">
    <citation type="submission" date="2021-06" db="EMBL/GenBank/DDBJ databases">
        <authorList>
            <person name="Kallberg Y."/>
            <person name="Tangrot J."/>
            <person name="Rosling A."/>
        </authorList>
    </citation>
    <scope>NUCLEOTIDE SEQUENCE</scope>
    <source>
        <strain evidence="2">IN212</strain>
    </source>
</reference>
<dbReference type="Pfam" id="PF17846">
    <property type="entry name" value="XRN_M"/>
    <property type="match status" value="1"/>
</dbReference>
<dbReference type="GO" id="GO:0004534">
    <property type="term" value="F:5'-3' RNA exonuclease activity"/>
    <property type="evidence" value="ECO:0007669"/>
    <property type="project" value="TreeGrafter"/>
</dbReference>
<dbReference type="InterPro" id="IPR041412">
    <property type="entry name" value="Xrn1_helical"/>
</dbReference>
<accession>A0A9N9JPN2</accession>
<proteinExistence type="predicted"/>
<feature type="non-terminal residue" evidence="2">
    <location>
        <position position="1"/>
    </location>
</feature>
<organism evidence="2 3">
    <name type="scientific">Racocetra fulgida</name>
    <dbReference type="NCBI Taxonomy" id="60492"/>
    <lineage>
        <taxon>Eukaryota</taxon>
        <taxon>Fungi</taxon>
        <taxon>Fungi incertae sedis</taxon>
        <taxon>Mucoromycota</taxon>
        <taxon>Glomeromycotina</taxon>
        <taxon>Glomeromycetes</taxon>
        <taxon>Diversisporales</taxon>
        <taxon>Gigasporaceae</taxon>
        <taxon>Racocetra</taxon>
    </lineage>
</organism>
<comment type="caution">
    <text evidence="2">The sequence shown here is derived from an EMBL/GenBank/DDBJ whole genome shotgun (WGS) entry which is preliminary data.</text>
</comment>
<evidence type="ECO:0000313" key="3">
    <source>
        <dbReference type="Proteomes" id="UP000789396"/>
    </source>
</evidence>
<protein>
    <submittedName>
        <fullName evidence="2">19114_t:CDS:1</fullName>
    </submittedName>
</protein>
<keyword evidence="3" id="KW-1185">Reference proteome</keyword>
<dbReference type="EMBL" id="CAJVPZ010061851">
    <property type="protein sequence ID" value="CAG8791530.1"/>
    <property type="molecule type" value="Genomic_DNA"/>
</dbReference>
<gene>
    <name evidence="2" type="ORF">RFULGI_LOCUS16790</name>
</gene>
<dbReference type="AlphaFoldDB" id="A0A9N9JPN2"/>
<sequence length="87" mass="10740">GYIDYLEILEKNKTIEAKNDNEEKIFLKWKEVYYHNKMMVKENQYRENLINSYIKGLQWVLSYYEGTLKSYRWFYPEYYSPLISGKS</sequence>
<dbReference type="OrthoDB" id="2339534at2759"/>
<feature type="domain" description="Xrn1 helical" evidence="1">
    <location>
        <begin position="12"/>
        <end position="84"/>
    </location>
</feature>
<evidence type="ECO:0000259" key="1">
    <source>
        <dbReference type="Pfam" id="PF17846"/>
    </source>
</evidence>